<feature type="signal peptide" evidence="1">
    <location>
        <begin position="1"/>
        <end position="30"/>
    </location>
</feature>
<dbReference type="EMBL" id="JAIWYP010000005">
    <property type="protein sequence ID" value="KAH3828016.1"/>
    <property type="molecule type" value="Genomic_DNA"/>
</dbReference>
<comment type="caution">
    <text evidence="2">The sequence shown here is derived from an EMBL/GenBank/DDBJ whole genome shotgun (WGS) entry which is preliminary data.</text>
</comment>
<evidence type="ECO:0000256" key="1">
    <source>
        <dbReference type="SAM" id="SignalP"/>
    </source>
</evidence>
<dbReference type="AlphaFoldDB" id="A0A9D4H249"/>
<gene>
    <name evidence="2" type="ORF">DPMN_129965</name>
</gene>
<evidence type="ECO:0000313" key="3">
    <source>
        <dbReference type="Proteomes" id="UP000828390"/>
    </source>
</evidence>
<feature type="chain" id="PRO_5038955877" description="Secreted protein" evidence="1">
    <location>
        <begin position="31"/>
        <end position="90"/>
    </location>
</feature>
<protein>
    <recommendedName>
        <fullName evidence="4">Secreted protein</fullName>
    </recommendedName>
</protein>
<evidence type="ECO:0008006" key="4">
    <source>
        <dbReference type="Google" id="ProtNLM"/>
    </source>
</evidence>
<keyword evidence="3" id="KW-1185">Reference proteome</keyword>
<dbReference type="Proteomes" id="UP000828390">
    <property type="component" value="Unassembled WGS sequence"/>
</dbReference>
<proteinExistence type="predicted"/>
<reference evidence="2" key="2">
    <citation type="submission" date="2020-11" db="EMBL/GenBank/DDBJ databases">
        <authorList>
            <person name="McCartney M.A."/>
            <person name="Auch B."/>
            <person name="Kono T."/>
            <person name="Mallez S."/>
            <person name="Becker A."/>
            <person name="Gohl D.M."/>
            <person name="Silverstein K.A.T."/>
            <person name="Koren S."/>
            <person name="Bechman K.B."/>
            <person name="Herman A."/>
            <person name="Abrahante J.E."/>
            <person name="Garbe J."/>
        </authorList>
    </citation>
    <scope>NUCLEOTIDE SEQUENCE</scope>
    <source>
        <strain evidence="2">Duluth1</strain>
        <tissue evidence="2">Whole animal</tissue>
    </source>
</reference>
<evidence type="ECO:0000313" key="2">
    <source>
        <dbReference type="EMBL" id="KAH3828016.1"/>
    </source>
</evidence>
<organism evidence="2 3">
    <name type="scientific">Dreissena polymorpha</name>
    <name type="common">Zebra mussel</name>
    <name type="synonym">Mytilus polymorpha</name>
    <dbReference type="NCBI Taxonomy" id="45954"/>
    <lineage>
        <taxon>Eukaryota</taxon>
        <taxon>Metazoa</taxon>
        <taxon>Spiralia</taxon>
        <taxon>Lophotrochozoa</taxon>
        <taxon>Mollusca</taxon>
        <taxon>Bivalvia</taxon>
        <taxon>Autobranchia</taxon>
        <taxon>Heteroconchia</taxon>
        <taxon>Euheterodonta</taxon>
        <taxon>Imparidentia</taxon>
        <taxon>Neoheterodontei</taxon>
        <taxon>Myida</taxon>
        <taxon>Dreissenoidea</taxon>
        <taxon>Dreissenidae</taxon>
        <taxon>Dreissena</taxon>
    </lineage>
</organism>
<accession>A0A9D4H249</accession>
<reference evidence="2" key="1">
    <citation type="journal article" date="2019" name="bioRxiv">
        <title>The Genome of the Zebra Mussel, Dreissena polymorpha: A Resource for Invasive Species Research.</title>
        <authorList>
            <person name="McCartney M.A."/>
            <person name="Auch B."/>
            <person name="Kono T."/>
            <person name="Mallez S."/>
            <person name="Zhang Y."/>
            <person name="Obille A."/>
            <person name="Becker A."/>
            <person name="Abrahante J.E."/>
            <person name="Garbe J."/>
            <person name="Badalamenti J.P."/>
            <person name="Herman A."/>
            <person name="Mangelson H."/>
            <person name="Liachko I."/>
            <person name="Sullivan S."/>
            <person name="Sone E.D."/>
            <person name="Koren S."/>
            <person name="Silverstein K.A.T."/>
            <person name="Beckman K.B."/>
            <person name="Gohl D.M."/>
        </authorList>
    </citation>
    <scope>NUCLEOTIDE SEQUENCE</scope>
    <source>
        <strain evidence="2">Duluth1</strain>
        <tissue evidence="2">Whole animal</tissue>
    </source>
</reference>
<sequence>MPLCTVLRGKLFRRLCGAIFVLTSTYTASSYQEDPEIQILIVQAEKLYSSIFMIEVSQMLHFLTLRSNSRLLQRRKITNLPKPQRQANYC</sequence>
<name>A0A9D4H249_DREPO</name>
<keyword evidence="1" id="KW-0732">Signal</keyword>